<proteinExistence type="predicted"/>
<name>A0A4C1ZD56_EUMVA</name>
<evidence type="ECO:0000256" key="1">
    <source>
        <dbReference type="SAM" id="MobiDB-lite"/>
    </source>
</evidence>
<dbReference type="EMBL" id="BGZK01001685">
    <property type="protein sequence ID" value="GBP84535.1"/>
    <property type="molecule type" value="Genomic_DNA"/>
</dbReference>
<gene>
    <name evidence="2" type="ORF">EVAR_66843_1</name>
</gene>
<keyword evidence="3" id="KW-1185">Reference proteome</keyword>
<dbReference type="Proteomes" id="UP000299102">
    <property type="component" value="Unassembled WGS sequence"/>
</dbReference>
<comment type="caution">
    <text evidence="2">The sequence shown here is derived from an EMBL/GenBank/DDBJ whole genome shotgun (WGS) entry which is preliminary data.</text>
</comment>
<protein>
    <submittedName>
        <fullName evidence="2">Uncharacterized protein</fullName>
    </submittedName>
</protein>
<feature type="region of interest" description="Disordered" evidence="1">
    <location>
        <begin position="61"/>
        <end position="103"/>
    </location>
</feature>
<dbReference type="AlphaFoldDB" id="A0A4C1ZD56"/>
<organism evidence="2 3">
    <name type="scientific">Eumeta variegata</name>
    <name type="common">Bagworm moth</name>
    <name type="synonym">Eumeta japonica</name>
    <dbReference type="NCBI Taxonomy" id="151549"/>
    <lineage>
        <taxon>Eukaryota</taxon>
        <taxon>Metazoa</taxon>
        <taxon>Ecdysozoa</taxon>
        <taxon>Arthropoda</taxon>
        <taxon>Hexapoda</taxon>
        <taxon>Insecta</taxon>
        <taxon>Pterygota</taxon>
        <taxon>Neoptera</taxon>
        <taxon>Endopterygota</taxon>
        <taxon>Lepidoptera</taxon>
        <taxon>Glossata</taxon>
        <taxon>Ditrysia</taxon>
        <taxon>Tineoidea</taxon>
        <taxon>Psychidae</taxon>
        <taxon>Oiketicinae</taxon>
        <taxon>Eumeta</taxon>
    </lineage>
</organism>
<evidence type="ECO:0000313" key="2">
    <source>
        <dbReference type="EMBL" id="GBP84535.1"/>
    </source>
</evidence>
<feature type="compositionally biased region" description="Polar residues" evidence="1">
    <location>
        <begin position="84"/>
        <end position="97"/>
    </location>
</feature>
<sequence length="103" mass="12241">MAIQILRVFVYIRQDRDSDRDRHTRERSPCNTRLQAQNAMHEICMERRVAPAHFLYEGNARRRFPSSRHTSAPYRRPNRKTTDIGPQSDNVGNQINEEFNENK</sequence>
<reference evidence="2 3" key="1">
    <citation type="journal article" date="2019" name="Commun. Biol.">
        <title>The bagworm genome reveals a unique fibroin gene that provides high tensile strength.</title>
        <authorList>
            <person name="Kono N."/>
            <person name="Nakamura H."/>
            <person name="Ohtoshi R."/>
            <person name="Tomita M."/>
            <person name="Numata K."/>
            <person name="Arakawa K."/>
        </authorList>
    </citation>
    <scope>NUCLEOTIDE SEQUENCE [LARGE SCALE GENOMIC DNA]</scope>
</reference>
<accession>A0A4C1ZD56</accession>
<evidence type="ECO:0000313" key="3">
    <source>
        <dbReference type="Proteomes" id="UP000299102"/>
    </source>
</evidence>